<reference evidence="13" key="1">
    <citation type="journal article" date="2023" name="G3 (Bethesda)">
        <title>A reference genome for the long-term kleptoplast-retaining sea slug Elysia crispata morphotype clarki.</title>
        <authorList>
            <person name="Eastman K.E."/>
            <person name="Pendleton A.L."/>
            <person name="Shaikh M.A."/>
            <person name="Suttiyut T."/>
            <person name="Ogas R."/>
            <person name="Tomko P."/>
            <person name="Gavelis G."/>
            <person name="Widhalm J.R."/>
            <person name="Wisecaver J.H."/>
        </authorList>
    </citation>
    <scope>NUCLEOTIDE SEQUENCE</scope>
    <source>
        <strain evidence="13">ECLA1</strain>
    </source>
</reference>
<dbReference type="InterPro" id="IPR036961">
    <property type="entry name" value="Kinesin_motor_dom_sf"/>
</dbReference>
<dbReference type="Proteomes" id="UP001283361">
    <property type="component" value="Unassembled WGS sequence"/>
</dbReference>
<sequence length="1021" mass="113445">MAAEQLKSQSQARSMGGEQNLIVALRIRPMAEDEIISGAHPAAYKVEDNMVVLLDPADDPDDILRANRSREKQFVFDCTFDGACTQRDVYEATTKVLIPNVTVGYNATVFAYGPTGAGKTYTMLGTDEEPGIMVQALNDLFMEMRQNTDKAFKVTMSYLEIYNEMIRDLLNPDSGFLELREDARGNVQVAGISEVTAKSTEEVMGMLVKGNLERTQEPTAANATSSRSHAILQVTVKQRSRVRSVMQEVKTGRLYLVDLAGSERAANTHNRGKRMVEGAHINRSLLALGNCINALSDKSGPKYINYRDSKLTRLLKDALGGNCKTVMIAHISPASSQFEESRNTLVYADRAKHIKTKVRRNVTDVSYHIAQYSNIISELRDEIMRLRSKLTDQSNQRQSVANIQAVQSEVMESQRRSDRAELTYFKEQLLTSFKDQIELRRTLMELNNASMEISLETNRNQLVISEYELDSARRVRNRENSALTDNKYLEEEKENEAPEGESVPPMEPVEVRVARDELQVLHEEKHKTERVKATIRRELDTAREKTQKLEEMIPVRISSADQQEILQLLCKVHQLEIASLEGQAAGLLRDFQIRHKDMVITRLQHWRSLADDIINRQRQMLEEHKLEKSAELAKLYELYAEEQNSRTVKADDISSFSSIDKIASLTNVNNPPATPKTSDDADNEDSNKVFTRSAKAKQIARARELGHLQASDLDLHASGNGDGGDGLQEGGLALGLGSSSVSPARFSVAPSRISYEDRTVINANTRNIAALAARKRNKAGLGSLLAPRPLYRPHDEDDFDDFGDVVLTPSRLAQHNRYMEWGVAAGGTDSQFEDGGIESSLPPLRTIGTVGSRRLQEQEEARRRAVRYTGPSGGGNSNGGNYSSGAGGYLEKSRSQARRISDQQKNQTHRARVRRKVPTNNNNIALRQGKVMDDASTVRSGTPNTISSEKAKRSNNGGRGKRATSIPGAAGSGNQWDKNSVSSTPQARERRANVNKVLPTIPQYRKGDIAITGTATGATRF</sequence>
<feature type="compositionally biased region" description="Basic and acidic residues" evidence="11">
    <location>
        <begin position="891"/>
        <end position="902"/>
    </location>
</feature>
<dbReference type="PRINTS" id="PR00380">
    <property type="entry name" value="KINESINHEAVY"/>
</dbReference>
<feature type="region of interest" description="Disordered" evidence="11">
    <location>
        <begin position="483"/>
        <end position="504"/>
    </location>
</feature>
<protein>
    <recommendedName>
        <fullName evidence="8">Kinesin-like protein KIN-8B</fullName>
    </recommendedName>
</protein>
<evidence type="ECO:0000256" key="10">
    <source>
        <dbReference type="SAM" id="Coils"/>
    </source>
</evidence>
<feature type="compositionally biased region" description="Basic residues" evidence="11">
    <location>
        <begin position="907"/>
        <end position="917"/>
    </location>
</feature>
<feature type="binding site" evidence="9">
    <location>
        <begin position="113"/>
        <end position="120"/>
    </location>
    <ligand>
        <name>ATP</name>
        <dbReference type="ChEBI" id="CHEBI:30616"/>
    </ligand>
</feature>
<evidence type="ECO:0000256" key="5">
    <source>
        <dbReference type="ARBA" id="ARBA00023054"/>
    </source>
</evidence>
<dbReference type="InterPro" id="IPR001752">
    <property type="entry name" value="Kinesin_motor_dom"/>
</dbReference>
<dbReference type="AlphaFoldDB" id="A0AAE1DFF2"/>
<feature type="region of interest" description="Disordered" evidence="11">
    <location>
        <begin position="856"/>
        <end position="999"/>
    </location>
</feature>
<dbReference type="CDD" id="cd01370">
    <property type="entry name" value="KISc_KIP3_like"/>
    <property type="match status" value="1"/>
</dbReference>
<feature type="region of interest" description="Disordered" evidence="11">
    <location>
        <begin position="665"/>
        <end position="686"/>
    </location>
</feature>
<keyword evidence="3 9" id="KW-0547">Nucleotide-binding</keyword>
<proteinExistence type="inferred from homology"/>
<dbReference type="GO" id="GO:0007018">
    <property type="term" value="P:microtubule-based movement"/>
    <property type="evidence" value="ECO:0007669"/>
    <property type="project" value="InterPro"/>
</dbReference>
<evidence type="ECO:0000313" key="13">
    <source>
        <dbReference type="EMBL" id="KAK3768512.1"/>
    </source>
</evidence>
<evidence type="ECO:0000313" key="14">
    <source>
        <dbReference type="Proteomes" id="UP001283361"/>
    </source>
</evidence>
<dbReference type="PROSITE" id="PS50067">
    <property type="entry name" value="KINESIN_MOTOR_2"/>
    <property type="match status" value="1"/>
</dbReference>
<organism evidence="13 14">
    <name type="scientific">Elysia crispata</name>
    <name type="common">lettuce slug</name>
    <dbReference type="NCBI Taxonomy" id="231223"/>
    <lineage>
        <taxon>Eukaryota</taxon>
        <taxon>Metazoa</taxon>
        <taxon>Spiralia</taxon>
        <taxon>Lophotrochozoa</taxon>
        <taxon>Mollusca</taxon>
        <taxon>Gastropoda</taxon>
        <taxon>Heterobranchia</taxon>
        <taxon>Euthyneura</taxon>
        <taxon>Panpulmonata</taxon>
        <taxon>Sacoglossa</taxon>
        <taxon>Placobranchoidea</taxon>
        <taxon>Plakobranchidae</taxon>
        <taxon>Elysia</taxon>
    </lineage>
</organism>
<feature type="coiled-coil region" evidence="10">
    <location>
        <begin position="369"/>
        <end position="396"/>
    </location>
</feature>
<keyword evidence="14" id="KW-1185">Reference proteome</keyword>
<dbReference type="SMART" id="SM00129">
    <property type="entry name" value="KISc"/>
    <property type="match status" value="1"/>
</dbReference>
<dbReference type="PROSITE" id="PS00411">
    <property type="entry name" value="KINESIN_MOTOR_1"/>
    <property type="match status" value="1"/>
</dbReference>
<dbReference type="GO" id="GO:0008017">
    <property type="term" value="F:microtubule binding"/>
    <property type="evidence" value="ECO:0007669"/>
    <property type="project" value="InterPro"/>
</dbReference>
<keyword evidence="2" id="KW-0493">Microtubule</keyword>
<dbReference type="Gene3D" id="3.40.850.10">
    <property type="entry name" value="Kinesin motor domain"/>
    <property type="match status" value="1"/>
</dbReference>
<dbReference type="InterPro" id="IPR027417">
    <property type="entry name" value="P-loop_NTPase"/>
</dbReference>
<evidence type="ECO:0000256" key="4">
    <source>
        <dbReference type="ARBA" id="ARBA00022840"/>
    </source>
</evidence>
<name>A0AAE1DFF2_9GAST</name>
<dbReference type="PANTHER" id="PTHR47968">
    <property type="entry name" value="CENTROMERE PROTEIN E"/>
    <property type="match status" value="1"/>
</dbReference>
<evidence type="ECO:0000256" key="6">
    <source>
        <dbReference type="ARBA" id="ARBA00023175"/>
    </source>
</evidence>
<dbReference type="SUPFAM" id="SSF52540">
    <property type="entry name" value="P-loop containing nucleoside triphosphate hydrolases"/>
    <property type="match status" value="1"/>
</dbReference>
<gene>
    <name evidence="13" type="ORF">RRG08_060874</name>
</gene>
<dbReference type="FunFam" id="3.40.850.10:FF:000056">
    <property type="entry name" value="Kinesin-like protein"/>
    <property type="match status" value="1"/>
</dbReference>
<feature type="coiled-coil region" evidence="10">
    <location>
        <begin position="525"/>
        <end position="552"/>
    </location>
</feature>
<evidence type="ECO:0000256" key="8">
    <source>
        <dbReference type="ARBA" id="ARBA00068376"/>
    </source>
</evidence>
<dbReference type="GO" id="GO:0005874">
    <property type="term" value="C:microtubule"/>
    <property type="evidence" value="ECO:0007669"/>
    <property type="project" value="UniProtKB-KW"/>
</dbReference>
<feature type="compositionally biased region" description="Polar residues" evidence="11">
    <location>
        <begin position="972"/>
        <end position="986"/>
    </location>
</feature>
<dbReference type="Pfam" id="PF00225">
    <property type="entry name" value="Kinesin"/>
    <property type="match status" value="1"/>
</dbReference>
<dbReference type="GO" id="GO:0005524">
    <property type="term" value="F:ATP binding"/>
    <property type="evidence" value="ECO:0007669"/>
    <property type="project" value="UniProtKB-UniRule"/>
</dbReference>
<dbReference type="GO" id="GO:0003777">
    <property type="term" value="F:microtubule motor activity"/>
    <property type="evidence" value="ECO:0007669"/>
    <property type="project" value="InterPro"/>
</dbReference>
<evidence type="ECO:0000256" key="7">
    <source>
        <dbReference type="ARBA" id="ARBA00023212"/>
    </source>
</evidence>
<evidence type="ECO:0000256" key="3">
    <source>
        <dbReference type="ARBA" id="ARBA00022741"/>
    </source>
</evidence>
<keyword evidence="7" id="KW-0963">Cytoplasm</keyword>
<keyword evidence="7" id="KW-0206">Cytoskeleton</keyword>
<comment type="similarity">
    <text evidence="9">Belongs to the TRAFAC class myosin-kinesin ATPase superfamily. Kinesin family.</text>
</comment>
<keyword evidence="6 9" id="KW-0505">Motor protein</keyword>
<comment type="subcellular location">
    <subcellularLocation>
        <location evidence="1">Cytoplasm</location>
        <location evidence="1">Cytoskeleton</location>
    </subcellularLocation>
</comment>
<keyword evidence="4 9" id="KW-0067">ATP-binding</keyword>
<evidence type="ECO:0000256" key="2">
    <source>
        <dbReference type="ARBA" id="ARBA00022701"/>
    </source>
</evidence>
<evidence type="ECO:0000256" key="9">
    <source>
        <dbReference type="PROSITE-ProRule" id="PRU00283"/>
    </source>
</evidence>
<dbReference type="InterPro" id="IPR027640">
    <property type="entry name" value="Kinesin-like_fam"/>
</dbReference>
<feature type="domain" description="Kinesin motor" evidence="12">
    <location>
        <begin position="20"/>
        <end position="354"/>
    </location>
</feature>
<keyword evidence="5 10" id="KW-0175">Coiled coil</keyword>
<evidence type="ECO:0000256" key="11">
    <source>
        <dbReference type="SAM" id="MobiDB-lite"/>
    </source>
</evidence>
<dbReference type="EMBL" id="JAWDGP010004054">
    <property type="protein sequence ID" value="KAK3768512.1"/>
    <property type="molecule type" value="Genomic_DNA"/>
</dbReference>
<feature type="compositionally biased region" description="Polar residues" evidence="11">
    <location>
        <begin position="937"/>
        <end position="948"/>
    </location>
</feature>
<comment type="caution">
    <text evidence="13">The sequence shown here is derived from an EMBL/GenBank/DDBJ whole genome shotgun (WGS) entry which is preliminary data.</text>
</comment>
<evidence type="ECO:0000259" key="12">
    <source>
        <dbReference type="PROSITE" id="PS50067"/>
    </source>
</evidence>
<accession>A0AAE1DFF2</accession>
<dbReference type="PANTHER" id="PTHR47968:SF13">
    <property type="entry name" value="KINESIN-LIKE PROTEIN KIF19 ISOFORM X1"/>
    <property type="match status" value="1"/>
</dbReference>
<dbReference type="InterPro" id="IPR019821">
    <property type="entry name" value="Kinesin_motor_CS"/>
</dbReference>
<evidence type="ECO:0000256" key="1">
    <source>
        <dbReference type="ARBA" id="ARBA00004245"/>
    </source>
</evidence>